<dbReference type="OrthoDB" id="9802824at2"/>
<evidence type="ECO:0000256" key="6">
    <source>
        <dbReference type="ARBA" id="ARBA00022490"/>
    </source>
</evidence>
<dbReference type="GO" id="GO:0000287">
    <property type="term" value="F:magnesium ion binding"/>
    <property type="evidence" value="ECO:0007669"/>
    <property type="project" value="TreeGrafter"/>
</dbReference>
<evidence type="ECO:0000256" key="2">
    <source>
        <dbReference type="ARBA" id="ARBA00004496"/>
    </source>
</evidence>
<dbReference type="Gene3D" id="3.40.50.2020">
    <property type="match status" value="1"/>
</dbReference>
<evidence type="ECO:0000256" key="11">
    <source>
        <dbReference type="ARBA" id="ARBA00022741"/>
    </source>
</evidence>
<dbReference type="GO" id="GO:0006178">
    <property type="term" value="P:guanine salvage"/>
    <property type="evidence" value="ECO:0007669"/>
    <property type="project" value="TreeGrafter"/>
</dbReference>
<evidence type="ECO:0000256" key="9">
    <source>
        <dbReference type="ARBA" id="ARBA00022723"/>
    </source>
</evidence>
<evidence type="ECO:0000256" key="7">
    <source>
        <dbReference type="ARBA" id="ARBA00022676"/>
    </source>
</evidence>
<evidence type="ECO:0000256" key="14">
    <source>
        <dbReference type="ARBA" id="ARBA00049402"/>
    </source>
</evidence>
<comment type="cofactor">
    <cofactor evidence="1 15">
        <name>Mg(2+)</name>
        <dbReference type="ChEBI" id="CHEBI:18420"/>
    </cofactor>
</comment>
<dbReference type="PANTHER" id="PTHR43340">
    <property type="entry name" value="HYPOXANTHINE-GUANINE PHOSPHORIBOSYLTRANSFERASE"/>
    <property type="match status" value="1"/>
</dbReference>
<dbReference type="PANTHER" id="PTHR43340:SF1">
    <property type="entry name" value="HYPOXANTHINE PHOSPHORIBOSYLTRANSFERASE"/>
    <property type="match status" value="1"/>
</dbReference>
<keyword evidence="6 15" id="KW-0963">Cytoplasm</keyword>
<evidence type="ECO:0000256" key="3">
    <source>
        <dbReference type="ARBA" id="ARBA00004669"/>
    </source>
</evidence>
<keyword evidence="8 15" id="KW-0808">Transferase</keyword>
<dbReference type="CDD" id="cd06223">
    <property type="entry name" value="PRTases_typeI"/>
    <property type="match status" value="1"/>
</dbReference>
<protein>
    <recommendedName>
        <fullName evidence="15">Hypoxanthine phosphoribosyltransferase</fullName>
        <ecNumber evidence="15">2.4.2.8</ecNumber>
    </recommendedName>
</protein>
<dbReference type="GO" id="GO:0000166">
    <property type="term" value="F:nucleotide binding"/>
    <property type="evidence" value="ECO:0007669"/>
    <property type="project" value="UniProtKB-KW"/>
</dbReference>
<dbReference type="SUPFAM" id="SSF53271">
    <property type="entry name" value="PRTase-like"/>
    <property type="match status" value="1"/>
</dbReference>
<dbReference type="Pfam" id="PF00156">
    <property type="entry name" value="Pribosyltran"/>
    <property type="match status" value="1"/>
</dbReference>
<dbReference type="PATRIC" id="fig|1678840.3.peg.2711"/>
<dbReference type="GO" id="GO:0052657">
    <property type="term" value="F:guanine phosphoribosyltransferase activity"/>
    <property type="evidence" value="ECO:0007669"/>
    <property type="project" value="UniProtKB-ARBA"/>
</dbReference>
<dbReference type="AlphaFoldDB" id="A0A0S7BLT7"/>
<dbReference type="GO" id="GO:0046100">
    <property type="term" value="P:hypoxanthine metabolic process"/>
    <property type="evidence" value="ECO:0007669"/>
    <property type="project" value="TreeGrafter"/>
</dbReference>
<comment type="subcellular location">
    <subcellularLocation>
        <location evidence="2 15">Cytoplasm</location>
    </subcellularLocation>
</comment>
<keyword evidence="12 15" id="KW-0460">Magnesium</keyword>
<evidence type="ECO:0000256" key="5">
    <source>
        <dbReference type="ARBA" id="ARBA00008391"/>
    </source>
</evidence>
<sequence>MYSYKDVLAEILIDEETLQKRVRELGEQISRDFEGQDLIFICILRGGVVFLIDLMRYVSVPNQIEFMAVSSYGSGNRESSGDVRITYDLNTRIEGRNVVIVEDIVDSGNTLNAVIQLLSTRGPKSLCICTLLDKKDRRKVEIPIRYRGFTIPDKFVYGYGLDLDEYFRNLPFIGVVDLEKLEKIKEKPS</sequence>
<gene>
    <name evidence="17" type="ORF">ATC1_131262</name>
</gene>
<evidence type="ECO:0000256" key="10">
    <source>
        <dbReference type="ARBA" id="ARBA00022726"/>
    </source>
</evidence>
<keyword evidence="7 15" id="KW-0328">Glycosyltransferase</keyword>
<keyword evidence="10 15" id="KW-0660">Purine salvage</keyword>
<dbReference type="FunFam" id="3.40.50.2020:FF:000006">
    <property type="entry name" value="Hypoxanthine phosphoribosyltransferase"/>
    <property type="match status" value="1"/>
</dbReference>
<comment type="catalytic activity">
    <reaction evidence="13">
        <text>GMP + diphosphate = guanine + 5-phospho-alpha-D-ribose 1-diphosphate</text>
        <dbReference type="Rhea" id="RHEA:25424"/>
        <dbReference type="ChEBI" id="CHEBI:16235"/>
        <dbReference type="ChEBI" id="CHEBI:33019"/>
        <dbReference type="ChEBI" id="CHEBI:58017"/>
        <dbReference type="ChEBI" id="CHEBI:58115"/>
        <dbReference type="EC" id="2.4.2.8"/>
    </reaction>
    <physiologicalReaction direction="right-to-left" evidence="13">
        <dbReference type="Rhea" id="RHEA:25426"/>
    </physiologicalReaction>
</comment>
<evidence type="ECO:0000256" key="12">
    <source>
        <dbReference type="ARBA" id="ARBA00022842"/>
    </source>
</evidence>
<name>A0A0S7BLT7_9CHLR</name>
<evidence type="ECO:0000256" key="8">
    <source>
        <dbReference type="ARBA" id="ARBA00022679"/>
    </source>
</evidence>
<comment type="similarity">
    <text evidence="5 15">Belongs to the purine/pyrimidine phosphoribosyltransferase family.</text>
</comment>
<keyword evidence="18" id="KW-1185">Reference proteome</keyword>
<dbReference type="GO" id="GO:0032263">
    <property type="term" value="P:GMP salvage"/>
    <property type="evidence" value="ECO:0007669"/>
    <property type="project" value="TreeGrafter"/>
</dbReference>
<comment type="pathway">
    <text evidence="3 15">Purine metabolism; IMP biosynthesis via salvage pathway; IMP from hypoxanthine: step 1/1.</text>
</comment>
<dbReference type="RefSeq" id="WP_062282163.1">
    <property type="nucleotide sequence ID" value="NZ_DF968181.1"/>
</dbReference>
<dbReference type="UniPathway" id="UPA00591">
    <property type="reaction ID" value="UER00648"/>
</dbReference>
<dbReference type="GO" id="GO:0004422">
    <property type="term" value="F:hypoxanthine phosphoribosyltransferase activity"/>
    <property type="evidence" value="ECO:0007669"/>
    <property type="project" value="InterPro"/>
</dbReference>
<evidence type="ECO:0000256" key="1">
    <source>
        <dbReference type="ARBA" id="ARBA00001946"/>
    </source>
</evidence>
<evidence type="ECO:0000256" key="13">
    <source>
        <dbReference type="ARBA" id="ARBA00048811"/>
    </source>
</evidence>
<dbReference type="GO" id="GO:0006166">
    <property type="term" value="P:purine ribonucleoside salvage"/>
    <property type="evidence" value="ECO:0007669"/>
    <property type="project" value="UniProtKB-KW"/>
</dbReference>
<dbReference type="GO" id="GO:0005829">
    <property type="term" value="C:cytosol"/>
    <property type="evidence" value="ECO:0007669"/>
    <property type="project" value="TreeGrafter"/>
</dbReference>
<reference evidence="17" key="1">
    <citation type="journal article" date="2015" name="Genome Announc.">
        <title>Draft Genome Sequence of Anaerolineae Strain TC1, a Novel Isolate from a Methanogenic Wastewater Treatment System.</title>
        <authorList>
            <person name="Matsuura N."/>
            <person name="Tourlousse D.M."/>
            <person name="Sun L."/>
            <person name="Toyonaga M."/>
            <person name="Kuroda K."/>
            <person name="Ohashi A."/>
            <person name="Cruz R."/>
            <person name="Yamaguchi T."/>
            <person name="Sekiguchi Y."/>
        </authorList>
    </citation>
    <scope>NUCLEOTIDE SEQUENCE [LARGE SCALE GENOMIC DNA]</scope>
    <source>
        <strain evidence="17">TC1</strain>
    </source>
</reference>
<organism evidence="17">
    <name type="scientific">Flexilinea flocculi</name>
    <dbReference type="NCBI Taxonomy" id="1678840"/>
    <lineage>
        <taxon>Bacteria</taxon>
        <taxon>Bacillati</taxon>
        <taxon>Chloroflexota</taxon>
        <taxon>Anaerolineae</taxon>
        <taxon>Anaerolineales</taxon>
        <taxon>Anaerolineaceae</taxon>
        <taxon>Flexilinea</taxon>
    </lineage>
</organism>
<keyword evidence="9 15" id="KW-0479">Metal-binding</keyword>
<dbReference type="EMBL" id="DF968181">
    <property type="protein sequence ID" value="GAP41277.1"/>
    <property type="molecule type" value="Genomic_DNA"/>
</dbReference>
<accession>A0A0S7BLT7</accession>
<evidence type="ECO:0000259" key="16">
    <source>
        <dbReference type="Pfam" id="PF00156"/>
    </source>
</evidence>
<dbReference type="GO" id="GO:0032264">
    <property type="term" value="P:IMP salvage"/>
    <property type="evidence" value="ECO:0007669"/>
    <property type="project" value="UniProtKB-UniPathway"/>
</dbReference>
<evidence type="ECO:0000256" key="4">
    <source>
        <dbReference type="ARBA" id="ARBA00004676"/>
    </source>
</evidence>
<evidence type="ECO:0000313" key="18">
    <source>
        <dbReference type="Proteomes" id="UP000053370"/>
    </source>
</evidence>
<feature type="domain" description="Phosphoribosyltransferase" evidence="16">
    <location>
        <begin position="17"/>
        <end position="162"/>
    </location>
</feature>
<dbReference type="STRING" id="1678840.ATC1_131262"/>
<proteinExistence type="inferred from homology"/>
<evidence type="ECO:0000313" key="17">
    <source>
        <dbReference type="EMBL" id="GAP41277.1"/>
    </source>
</evidence>
<keyword evidence="11 15" id="KW-0547">Nucleotide-binding</keyword>
<dbReference type="InterPro" id="IPR050408">
    <property type="entry name" value="HGPRT"/>
</dbReference>
<evidence type="ECO:0000256" key="15">
    <source>
        <dbReference type="RuleBase" id="RU364099"/>
    </source>
</evidence>
<dbReference type="Proteomes" id="UP000053370">
    <property type="component" value="Unassembled WGS sequence"/>
</dbReference>
<comment type="catalytic activity">
    <reaction evidence="14">
        <text>IMP + diphosphate = hypoxanthine + 5-phospho-alpha-D-ribose 1-diphosphate</text>
        <dbReference type="Rhea" id="RHEA:17973"/>
        <dbReference type="ChEBI" id="CHEBI:17368"/>
        <dbReference type="ChEBI" id="CHEBI:33019"/>
        <dbReference type="ChEBI" id="CHEBI:58017"/>
        <dbReference type="ChEBI" id="CHEBI:58053"/>
        <dbReference type="EC" id="2.4.2.8"/>
    </reaction>
    <physiologicalReaction direction="right-to-left" evidence="14">
        <dbReference type="Rhea" id="RHEA:17975"/>
    </physiologicalReaction>
</comment>
<dbReference type="InterPro" id="IPR000836">
    <property type="entry name" value="PRTase_dom"/>
</dbReference>
<dbReference type="NCBIfam" id="TIGR01203">
    <property type="entry name" value="HGPRTase"/>
    <property type="match status" value="1"/>
</dbReference>
<dbReference type="InterPro" id="IPR029057">
    <property type="entry name" value="PRTase-like"/>
</dbReference>
<dbReference type="EC" id="2.4.2.8" evidence="15"/>
<comment type="pathway">
    <text evidence="4">Purine metabolism; GMP biosynthesis via salvage pathway; GMP from guanine: step 1/1.</text>
</comment>
<dbReference type="InterPro" id="IPR005904">
    <property type="entry name" value="Hxn_phspho_trans"/>
</dbReference>